<dbReference type="EMBL" id="CP047395">
    <property type="protein sequence ID" value="QHE63949.1"/>
    <property type="molecule type" value="Genomic_DNA"/>
</dbReference>
<dbReference type="KEGG" id="bvq:FHE72_23445"/>
<dbReference type="RefSeq" id="WP_159363372.1">
    <property type="nucleotide sequence ID" value="NZ_CP047395.1"/>
</dbReference>
<accession>A0A6I6UUY1</accession>
<keyword evidence="1" id="KW-0614">Plasmid</keyword>
<geneLocation type="plasmid" evidence="1 2">
    <name>p6</name>
</geneLocation>
<sequence>MKKYSRFDLMSSAVLDNAGGLIHRLFESRHARLNVKVSTYHLKRAQVFVGTINEIVEDETDMILTVEMLTEMLYKDFLRSIDEGTTLDMLSKWIRSVRVDENGEQDLSIHHYLNESKELNVADIKRQLKSRHKKTENFTYISVKIDKQHILKGEVLLHDLHEAHPDLELDVEEFLSLRFKDIILQVKSGNYEILKNIVNLVLL</sequence>
<name>A0A6I6UUY1_9BACI</name>
<evidence type="ECO:0000313" key="1">
    <source>
        <dbReference type="EMBL" id="QHE63949.1"/>
    </source>
</evidence>
<gene>
    <name evidence="1" type="ORF">FHE72_23445</name>
</gene>
<dbReference type="Proteomes" id="UP000465062">
    <property type="component" value="Plasmid p6"/>
</dbReference>
<evidence type="ECO:0000313" key="2">
    <source>
        <dbReference type="Proteomes" id="UP000465062"/>
    </source>
</evidence>
<proteinExistence type="predicted"/>
<reference evidence="1 2" key="1">
    <citation type="submission" date="2019-06" db="EMBL/GenBank/DDBJ databases">
        <title>An operon consisting of a P-type ATPase gene and a transcriptional regular gene given the different cadmium resistance in Bacillus vietamensis 151-6 and Bacillus marisflavi 151-25.</title>
        <authorList>
            <person name="Yu X."/>
        </authorList>
    </citation>
    <scope>NUCLEOTIDE SEQUENCE [LARGE SCALE GENOMIC DNA]</scope>
    <source>
        <strain evidence="1 2">151-6</strain>
        <plasmid evidence="1 2">p6</plasmid>
    </source>
</reference>
<protein>
    <submittedName>
        <fullName evidence="1">Uncharacterized protein</fullName>
    </submittedName>
</protein>
<dbReference type="AlphaFoldDB" id="A0A6I6UUY1"/>
<organism evidence="1 2">
    <name type="scientific">Rossellomorea vietnamensis</name>
    <dbReference type="NCBI Taxonomy" id="218284"/>
    <lineage>
        <taxon>Bacteria</taxon>
        <taxon>Bacillati</taxon>
        <taxon>Bacillota</taxon>
        <taxon>Bacilli</taxon>
        <taxon>Bacillales</taxon>
        <taxon>Bacillaceae</taxon>
        <taxon>Rossellomorea</taxon>
    </lineage>
</organism>